<evidence type="ECO:0000313" key="9">
    <source>
        <dbReference type="EMBL" id="KAG6507642.1"/>
    </source>
</evidence>
<evidence type="ECO:0000256" key="6">
    <source>
        <dbReference type="SAM" id="MobiDB-lite"/>
    </source>
</evidence>
<comment type="subcellular location">
    <subcellularLocation>
        <location evidence="1">Nucleus</location>
    </subcellularLocation>
</comment>
<sequence>MSSEPREGSGSNSVMWGGGGCRCGQGPRPSSPAAGDTAASNEPAVDGQDRHKGVMLRLYDDRWDDAQVYDAHGRDCIWPNAFLSKSAAAAATYENRVALAPATKLAPGGLRDDVVAVEMFTKELTPSDVGKLNRLVIPKKYATQHFSHVEGSAQDELLMKFVDKEGHWWAFRYCYWKSSQSYVFTKGWNRFVKEKRLCAKDTVAFYQCNERNGLRQPYCLIDIIKHVENKESKDDDRKCREDHQDSSWSTSEGVEIGLGLNFKRRVRHQGEEGELKRKMKAKYEDGEVVLSMMSPKMENKKRLKLFGEWIKIE</sequence>
<dbReference type="EMBL" id="JACMSC010000010">
    <property type="protein sequence ID" value="KAG6504227.1"/>
    <property type="molecule type" value="Genomic_DNA"/>
</dbReference>
<accession>A0A8J5GJA3</accession>
<reference evidence="9 10" key="1">
    <citation type="submission" date="2020-08" db="EMBL/GenBank/DDBJ databases">
        <title>Plant Genome Project.</title>
        <authorList>
            <person name="Zhang R.-G."/>
        </authorList>
    </citation>
    <scope>NUCLEOTIDE SEQUENCE [LARGE SCALE GENOMIC DNA]</scope>
    <source>
        <tissue evidence="9">Rhizome</tissue>
    </source>
</reference>
<dbReference type="CDD" id="cd10017">
    <property type="entry name" value="B3_DNA"/>
    <property type="match status" value="1"/>
</dbReference>
<dbReference type="SUPFAM" id="SSF101936">
    <property type="entry name" value="DNA-binding pseudobarrel domain"/>
    <property type="match status" value="1"/>
</dbReference>
<feature type="region of interest" description="Disordered" evidence="6">
    <location>
        <begin position="1"/>
        <end position="49"/>
    </location>
</feature>
<evidence type="ECO:0000313" key="8">
    <source>
        <dbReference type="EMBL" id="KAG6504227.1"/>
    </source>
</evidence>
<dbReference type="GO" id="GO:0003700">
    <property type="term" value="F:DNA-binding transcription factor activity"/>
    <property type="evidence" value="ECO:0007669"/>
    <property type="project" value="InterPro"/>
</dbReference>
<organism evidence="9 10">
    <name type="scientific">Zingiber officinale</name>
    <name type="common">Ginger</name>
    <name type="synonym">Amomum zingiber</name>
    <dbReference type="NCBI Taxonomy" id="94328"/>
    <lineage>
        <taxon>Eukaryota</taxon>
        <taxon>Viridiplantae</taxon>
        <taxon>Streptophyta</taxon>
        <taxon>Embryophyta</taxon>
        <taxon>Tracheophyta</taxon>
        <taxon>Spermatophyta</taxon>
        <taxon>Magnoliopsida</taxon>
        <taxon>Liliopsida</taxon>
        <taxon>Zingiberales</taxon>
        <taxon>Zingiberaceae</taxon>
        <taxon>Zingiber</taxon>
    </lineage>
</organism>
<dbReference type="PROSITE" id="PS51257">
    <property type="entry name" value="PROKAR_LIPOPROTEIN"/>
    <property type="match status" value="1"/>
</dbReference>
<evidence type="ECO:0000256" key="4">
    <source>
        <dbReference type="ARBA" id="ARBA00023163"/>
    </source>
</evidence>
<keyword evidence="4" id="KW-0804">Transcription</keyword>
<dbReference type="PANTHER" id="PTHR31140:SF58">
    <property type="entry name" value="DNA-BINDING PROTEIN RAV1"/>
    <property type="match status" value="1"/>
</dbReference>
<gene>
    <name evidence="9" type="ORF">ZIOFF_032993</name>
    <name evidence="8" type="ORF">ZIOFF_036558</name>
</gene>
<feature type="domain" description="TF-B3" evidence="7">
    <location>
        <begin position="120"/>
        <end position="224"/>
    </location>
</feature>
<dbReference type="GO" id="GO:0003677">
    <property type="term" value="F:DNA binding"/>
    <property type="evidence" value="ECO:0007669"/>
    <property type="project" value="UniProtKB-KW"/>
</dbReference>
<dbReference type="SMART" id="SM01019">
    <property type="entry name" value="B3"/>
    <property type="match status" value="1"/>
</dbReference>
<dbReference type="PROSITE" id="PS50863">
    <property type="entry name" value="B3"/>
    <property type="match status" value="1"/>
</dbReference>
<evidence type="ECO:0000313" key="10">
    <source>
        <dbReference type="Proteomes" id="UP000734854"/>
    </source>
</evidence>
<protein>
    <recommendedName>
        <fullName evidence="7">TF-B3 domain-containing protein</fullName>
    </recommendedName>
</protein>
<keyword evidence="2" id="KW-0805">Transcription regulation</keyword>
<dbReference type="Gene3D" id="2.40.330.10">
    <property type="entry name" value="DNA-binding pseudobarrel domain"/>
    <property type="match status" value="1"/>
</dbReference>
<evidence type="ECO:0000256" key="5">
    <source>
        <dbReference type="ARBA" id="ARBA00023242"/>
    </source>
</evidence>
<dbReference type="Proteomes" id="UP000734854">
    <property type="component" value="Unassembled WGS sequence"/>
</dbReference>
<evidence type="ECO:0000256" key="1">
    <source>
        <dbReference type="ARBA" id="ARBA00004123"/>
    </source>
</evidence>
<dbReference type="EMBL" id="JACMSC010000009">
    <property type="protein sequence ID" value="KAG6507642.1"/>
    <property type="molecule type" value="Genomic_DNA"/>
</dbReference>
<evidence type="ECO:0000256" key="2">
    <source>
        <dbReference type="ARBA" id="ARBA00023015"/>
    </source>
</evidence>
<evidence type="ECO:0000256" key="3">
    <source>
        <dbReference type="ARBA" id="ARBA00023125"/>
    </source>
</evidence>
<dbReference type="PANTHER" id="PTHR31140">
    <property type="entry name" value="B3 DOMAIN-CONTAINING TRANSCRIPTION FACTOR ABI3"/>
    <property type="match status" value="1"/>
</dbReference>
<keyword evidence="3" id="KW-0238">DNA-binding</keyword>
<dbReference type="Pfam" id="PF02362">
    <property type="entry name" value="B3"/>
    <property type="match status" value="1"/>
</dbReference>
<keyword evidence="5" id="KW-0539">Nucleus</keyword>
<dbReference type="InterPro" id="IPR015300">
    <property type="entry name" value="DNA-bd_pseudobarrel_sf"/>
</dbReference>
<evidence type="ECO:0000259" key="7">
    <source>
        <dbReference type="PROSITE" id="PS50863"/>
    </source>
</evidence>
<dbReference type="AlphaFoldDB" id="A0A8J5GJA3"/>
<keyword evidence="10" id="KW-1185">Reference proteome</keyword>
<dbReference type="InterPro" id="IPR044800">
    <property type="entry name" value="LEC2-like"/>
</dbReference>
<proteinExistence type="predicted"/>
<name>A0A8J5GJA3_ZINOF</name>
<comment type="caution">
    <text evidence="9">The sequence shown here is derived from an EMBL/GenBank/DDBJ whole genome shotgun (WGS) entry which is preliminary data.</text>
</comment>
<dbReference type="GO" id="GO:0005634">
    <property type="term" value="C:nucleus"/>
    <property type="evidence" value="ECO:0007669"/>
    <property type="project" value="UniProtKB-SubCell"/>
</dbReference>
<dbReference type="InterPro" id="IPR003340">
    <property type="entry name" value="B3_DNA-bd"/>
</dbReference>